<dbReference type="AlphaFoldDB" id="A0A7W5EG72"/>
<accession>A0A7W5EG72</accession>
<organism evidence="1 2">
    <name type="scientific">Pseudoduganella umbonata</name>
    <dbReference type="NCBI Taxonomy" id="864828"/>
    <lineage>
        <taxon>Bacteria</taxon>
        <taxon>Pseudomonadati</taxon>
        <taxon>Pseudomonadota</taxon>
        <taxon>Betaproteobacteria</taxon>
        <taxon>Burkholderiales</taxon>
        <taxon>Oxalobacteraceae</taxon>
        <taxon>Telluria group</taxon>
        <taxon>Pseudoduganella</taxon>
    </lineage>
</organism>
<evidence type="ECO:0000313" key="1">
    <source>
        <dbReference type="EMBL" id="MBB3224265.1"/>
    </source>
</evidence>
<comment type="caution">
    <text evidence="1">The sequence shown here is derived from an EMBL/GenBank/DDBJ whole genome shotgun (WGS) entry which is preliminary data.</text>
</comment>
<evidence type="ECO:0000313" key="2">
    <source>
        <dbReference type="Proteomes" id="UP000584325"/>
    </source>
</evidence>
<reference evidence="1 2" key="1">
    <citation type="submission" date="2020-08" db="EMBL/GenBank/DDBJ databases">
        <title>Genomic Encyclopedia of Type Strains, Phase III (KMG-III): the genomes of soil and plant-associated and newly described type strains.</title>
        <authorList>
            <person name="Whitman W."/>
        </authorList>
    </citation>
    <scope>NUCLEOTIDE SEQUENCE [LARGE SCALE GENOMIC DNA]</scope>
    <source>
        <strain evidence="1 2">CECT 7753</strain>
    </source>
</reference>
<dbReference type="RefSeq" id="WP_229422688.1">
    <property type="nucleotide sequence ID" value="NZ_CP040017.1"/>
</dbReference>
<dbReference type="Proteomes" id="UP000584325">
    <property type="component" value="Unassembled WGS sequence"/>
</dbReference>
<gene>
    <name evidence="1" type="ORF">FHS02_005129</name>
</gene>
<dbReference type="EMBL" id="JACHXS010000012">
    <property type="protein sequence ID" value="MBB3224265.1"/>
    <property type="molecule type" value="Genomic_DNA"/>
</dbReference>
<proteinExistence type="predicted"/>
<sequence length="79" mass="8735">MSATEKNMVAELVFELGKVTRHAIDRLDAGEQPINLTKIANDLLEAGDEKVANDLLLLFVAGFEEGDPPERRTDPESRL</sequence>
<protein>
    <submittedName>
        <fullName evidence="1">Uncharacterized protein</fullName>
    </submittedName>
</protein>
<name>A0A7W5EG72_9BURK</name>